<dbReference type="SUPFAM" id="SSF101801">
    <property type="entry name" value="Surface presentation of antigens (SPOA)"/>
    <property type="match status" value="1"/>
</dbReference>
<dbReference type="GO" id="GO:0071978">
    <property type="term" value="P:bacterial-type flagellum-dependent swarming motility"/>
    <property type="evidence" value="ECO:0007669"/>
    <property type="project" value="TreeGrafter"/>
</dbReference>
<evidence type="ECO:0000256" key="3">
    <source>
        <dbReference type="ARBA" id="ARBA00011049"/>
    </source>
</evidence>
<dbReference type="Pfam" id="PF01052">
    <property type="entry name" value="FliMN_C"/>
    <property type="match status" value="1"/>
</dbReference>
<reference evidence="12 13" key="1">
    <citation type="submission" date="2019-03" db="EMBL/GenBank/DDBJ databases">
        <title>Genomic Encyclopedia of Type Strains, Phase IV (KMG-IV): sequencing the most valuable type-strain genomes for metagenomic binning, comparative biology and taxonomic classification.</title>
        <authorList>
            <person name="Goeker M."/>
        </authorList>
    </citation>
    <scope>NUCLEOTIDE SEQUENCE [LARGE SCALE GENOMIC DNA]</scope>
    <source>
        <strain evidence="12 13">DSM 24176</strain>
    </source>
</reference>
<dbReference type="GO" id="GO:0003774">
    <property type="term" value="F:cytoskeletal motor activity"/>
    <property type="evidence" value="ECO:0007669"/>
    <property type="project" value="InterPro"/>
</dbReference>
<dbReference type="EMBL" id="SMGQ01000011">
    <property type="protein sequence ID" value="TCK97901.1"/>
    <property type="molecule type" value="Genomic_DNA"/>
</dbReference>
<keyword evidence="12" id="KW-0282">Flagellum</keyword>
<dbReference type="OrthoDB" id="9806941at2"/>
<evidence type="ECO:0000313" key="12">
    <source>
        <dbReference type="EMBL" id="TCK97901.1"/>
    </source>
</evidence>
<evidence type="ECO:0000256" key="10">
    <source>
        <dbReference type="NCBIfam" id="TIGR01397"/>
    </source>
</evidence>
<gene>
    <name evidence="12" type="ORF">EDC19_0303</name>
</gene>
<dbReference type="GO" id="GO:0050918">
    <property type="term" value="P:positive chemotaxis"/>
    <property type="evidence" value="ECO:0007669"/>
    <property type="project" value="TreeGrafter"/>
</dbReference>
<evidence type="ECO:0000256" key="2">
    <source>
        <dbReference type="ARBA" id="ARBA00004202"/>
    </source>
</evidence>
<protein>
    <recommendedName>
        <fullName evidence="4 10">Flagellar motor switch protein FliM</fullName>
    </recommendedName>
</protein>
<dbReference type="NCBIfam" id="TIGR01397">
    <property type="entry name" value="fliM_switch"/>
    <property type="match status" value="1"/>
</dbReference>
<keyword evidence="12" id="KW-0969">Cilium</keyword>
<name>A0A4V2Q1J8_9FIRM</name>
<dbReference type="GO" id="GO:0005886">
    <property type="term" value="C:plasma membrane"/>
    <property type="evidence" value="ECO:0007669"/>
    <property type="project" value="UniProtKB-SubCell"/>
</dbReference>
<evidence type="ECO:0000259" key="11">
    <source>
        <dbReference type="Pfam" id="PF01052"/>
    </source>
</evidence>
<dbReference type="InterPro" id="IPR001689">
    <property type="entry name" value="Flag_FliM"/>
</dbReference>
<organism evidence="12 13">
    <name type="scientific">Natranaerovirga hydrolytica</name>
    <dbReference type="NCBI Taxonomy" id="680378"/>
    <lineage>
        <taxon>Bacteria</taxon>
        <taxon>Bacillati</taxon>
        <taxon>Bacillota</taxon>
        <taxon>Clostridia</taxon>
        <taxon>Lachnospirales</taxon>
        <taxon>Natranaerovirgaceae</taxon>
        <taxon>Natranaerovirga</taxon>
    </lineage>
</organism>
<keyword evidence="12" id="KW-0966">Cell projection</keyword>
<proteinExistence type="inferred from homology"/>
<dbReference type="InterPro" id="IPR036429">
    <property type="entry name" value="SpoA-like_sf"/>
</dbReference>
<dbReference type="Proteomes" id="UP000294545">
    <property type="component" value="Unassembled WGS sequence"/>
</dbReference>
<keyword evidence="7" id="KW-0283">Flagellar rotation</keyword>
<keyword evidence="13" id="KW-1185">Reference proteome</keyword>
<evidence type="ECO:0000256" key="7">
    <source>
        <dbReference type="ARBA" id="ARBA00022779"/>
    </source>
</evidence>
<dbReference type="RefSeq" id="WP_132279466.1">
    <property type="nucleotide sequence ID" value="NZ_SMGQ01000011.1"/>
</dbReference>
<evidence type="ECO:0000256" key="1">
    <source>
        <dbReference type="ARBA" id="ARBA00004117"/>
    </source>
</evidence>
<evidence type="ECO:0000256" key="4">
    <source>
        <dbReference type="ARBA" id="ARBA00021898"/>
    </source>
</evidence>
<dbReference type="CDD" id="cd17908">
    <property type="entry name" value="FliM"/>
    <property type="match status" value="1"/>
</dbReference>
<keyword evidence="5" id="KW-1003">Cell membrane</keyword>
<evidence type="ECO:0000256" key="9">
    <source>
        <dbReference type="ARBA" id="ARBA00023143"/>
    </source>
</evidence>
<keyword evidence="9" id="KW-0975">Bacterial flagellum</keyword>
<comment type="similarity">
    <text evidence="3">Belongs to the FliM family.</text>
</comment>
<comment type="subcellular location">
    <subcellularLocation>
        <location evidence="1">Bacterial flagellum basal body</location>
    </subcellularLocation>
    <subcellularLocation>
        <location evidence="2">Cell membrane</location>
        <topology evidence="2">Peripheral membrane protein</topology>
    </subcellularLocation>
</comment>
<sequence>MGEILSQNEIDSLLNALDTGELDADEYRKHSDEKKIKDYDFARPSKFSKEHLRTLEIIFEHYSRLIATALPGYLRSSVQVEVINSEAVSYSEFSNALANPVLLGIIDFSPLKGNIIIDFSVNIGYAIIDRMLGGTGKPIEKNRDFSEIERILLEKIFTVAINELREPWANVIRLEPHLEKLETNSQFAQIISPNEMIALITLSVKIGKVEGLMNICLPYICIEPIMDKLNTKYWFSRMQKKEADENYKEAIETLIEKAKVPIRVTLGNSNISVNDFVNLQKGDIIKLDTKIDKDLDVYVGNIKKFTAKPGKFKETNAVQITSIFREED</sequence>
<evidence type="ECO:0000256" key="5">
    <source>
        <dbReference type="ARBA" id="ARBA00022475"/>
    </source>
</evidence>
<dbReference type="InterPro" id="IPR028976">
    <property type="entry name" value="CheC-like_sf"/>
</dbReference>
<dbReference type="Gene3D" id="3.40.1550.10">
    <property type="entry name" value="CheC-like"/>
    <property type="match status" value="1"/>
</dbReference>
<dbReference type="AlphaFoldDB" id="A0A4V2Q1J8"/>
<dbReference type="PRINTS" id="PR00955">
    <property type="entry name" value="FLGMOTORFLIM"/>
</dbReference>
<dbReference type="SUPFAM" id="SSF103039">
    <property type="entry name" value="CheC-like"/>
    <property type="match status" value="1"/>
</dbReference>
<dbReference type="Gene3D" id="2.30.330.10">
    <property type="entry name" value="SpoA-like"/>
    <property type="match status" value="1"/>
</dbReference>
<dbReference type="PANTHER" id="PTHR30034">
    <property type="entry name" value="FLAGELLAR MOTOR SWITCH PROTEIN FLIM"/>
    <property type="match status" value="1"/>
</dbReference>
<evidence type="ECO:0000256" key="8">
    <source>
        <dbReference type="ARBA" id="ARBA00023136"/>
    </source>
</evidence>
<dbReference type="GO" id="GO:0009425">
    <property type="term" value="C:bacterial-type flagellum basal body"/>
    <property type="evidence" value="ECO:0007669"/>
    <property type="project" value="UniProtKB-SubCell"/>
</dbReference>
<comment type="caution">
    <text evidence="12">The sequence shown here is derived from an EMBL/GenBank/DDBJ whole genome shotgun (WGS) entry which is preliminary data.</text>
</comment>
<dbReference type="PIRSF" id="PIRSF002888">
    <property type="entry name" value="FliM"/>
    <property type="match status" value="1"/>
</dbReference>
<dbReference type="InterPro" id="IPR001543">
    <property type="entry name" value="FliN-like_C"/>
</dbReference>
<feature type="domain" description="Flagellar motor switch protein FliN-like C-terminal" evidence="11">
    <location>
        <begin position="254"/>
        <end position="323"/>
    </location>
</feature>
<dbReference type="Pfam" id="PF02154">
    <property type="entry name" value="FliM"/>
    <property type="match status" value="1"/>
</dbReference>
<evidence type="ECO:0000313" key="13">
    <source>
        <dbReference type="Proteomes" id="UP000294545"/>
    </source>
</evidence>
<keyword evidence="6" id="KW-0145">Chemotaxis</keyword>
<dbReference type="PANTHER" id="PTHR30034:SF6">
    <property type="entry name" value="YOP PROTEINS TRANSLOCATION PROTEIN Q"/>
    <property type="match status" value="1"/>
</dbReference>
<keyword evidence="8" id="KW-0472">Membrane</keyword>
<evidence type="ECO:0000256" key="6">
    <source>
        <dbReference type="ARBA" id="ARBA00022500"/>
    </source>
</evidence>
<accession>A0A4V2Q1J8</accession>